<protein>
    <submittedName>
        <fullName evidence="1">Cupin domain-containing protein</fullName>
    </submittedName>
</protein>
<dbReference type="RefSeq" id="WP_155454688.1">
    <property type="nucleotide sequence ID" value="NZ_WNKX01000009.1"/>
</dbReference>
<gene>
    <name evidence="1" type="ORF">GM658_14120</name>
</gene>
<dbReference type="OrthoDB" id="512358at2"/>
<dbReference type="Gene3D" id="2.60.120.10">
    <property type="entry name" value="Jelly Rolls"/>
    <property type="match status" value="1"/>
</dbReference>
<accession>A0A6L6QGW8</accession>
<dbReference type="InterPro" id="IPR011051">
    <property type="entry name" value="RmlC_Cupin_sf"/>
</dbReference>
<name>A0A6L6QGW8_9BURK</name>
<organism evidence="1 2">
    <name type="scientific">Massilia eburnea</name>
    <dbReference type="NCBI Taxonomy" id="1776165"/>
    <lineage>
        <taxon>Bacteria</taxon>
        <taxon>Pseudomonadati</taxon>
        <taxon>Pseudomonadota</taxon>
        <taxon>Betaproteobacteria</taxon>
        <taxon>Burkholderiales</taxon>
        <taxon>Oxalobacteraceae</taxon>
        <taxon>Telluria group</taxon>
        <taxon>Massilia</taxon>
    </lineage>
</organism>
<reference evidence="1 2" key="1">
    <citation type="submission" date="2019-11" db="EMBL/GenBank/DDBJ databases">
        <title>Type strains purchased from KCTC, JCM and DSMZ.</title>
        <authorList>
            <person name="Lu H."/>
        </authorList>
    </citation>
    <scope>NUCLEOTIDE SEQUENCE [LARGE SCALE GENOMIC DNA]</scope>
    <source>
        <strain evidence="1 2">JCM 31587</strain>
    </source>
</reference>
<dbReference type="EMBL" id="WNKX01000009">
    <property type="protein sequence ID" value="MTW11738.1"/>
    <property type="molecule type" value="Genomic_DNA"/>
</dbReference>
<dbReference type="Proteomes" id="UP000472320">
    <property type="component" value="Unassembled WGS sequence"/>
</dbReference>
<proteinExistence type="predicted"/>
<evidence type="ECO:0000313" key="2">
    <source>
        <dbReference type="Proteomes" id="UP000472320"/>
    </source>
</evidence>
<keyword evidence="2" id="KW-1185">Reference proteome</keyword>
<comment type="caution">
    <text evidence="1">The sequence shown here is derived from an EMBL/GenBank/DDBJ whole genome shotgun (WGS) entry which is preliminary data.</text>
</comment>
<evidence type="ECO:0000313" key="1">
    <source>
        <dbReference type="EMBL" id="MTW11738.1"/>
    </source>
</evidence>
<dbReference type="AlphaFoldDB" id="A0A6L6QGW8"/>
<sequence length="134" mass="14759">MTSTVGPFLATETYLHLGPEGTAIPLEVDESFWEKLTTGGFNHLGPGPLVSTYDFNEDWASWEQHPAGEEMVFLVSGAMEFVLETNDGERKIALTRPGQFLLVPRATWHTANVAESARVLFITPGEGTSHRPRS</sequence>
<dbReference type="SUPFAM" id="SSF51182">
    <property type="entry name" value="RmlC-like cupins"/>
    <property type="match status" value="1"/>
</dbReference>
<dbReference type="InterPro" id="IPR014710">
    <property type="entry name" value="RmlC-like_jellyroll"/>
</dbReference>